<dbReference type="GO" id="GO:0004930">
    <property type="term" value="F:G protein-coupled receptor activity"/>
    <property type="evidence" value="ECO:0007669"/>
    <property type="project" value="InterPro"/>
</dbReference>
<dbReference type="OrthoDB" id="9990906at2759"/>
<dbReference type="InterPro" id="IPR017452">
    <property type="entry name" value="GPCR_Rhodpsn_7TM"/>
</dbReference>
<name>A0A8J1XKL9_OWEFU</name>
<keyword evidence="4" id="KW-0472">Membrane</keyword>
<dbReference type="Gene3D" id="1.20.1070.10">
    <property type="entry name" value="Rhodopsin 7-helix transmembrane proteins"/>
    <property type="match status" value="1"/>
</dbReference>
<dbReference type="PANTHER" id="PTHR46641:SF25">
    <property type="entry name" value="CNMAMIDE RECEPTOR-RELATED"/>
    <property type="match status" value="1"/>
</dbReference>
<keyword evidence="2" id="KW-0812">Transmembrane</keyword>
<organism evidence="5 6">
    <name type="scientific">Owenia fusiformis</name>
    <name type="common">Polychaete worm</name>
    <dbReference type="NCBI Taxonomy" id="6347"/>
    <lineage>
        <taxon>Eukaryota</taxon>
        <taxon>Metazoa</taxon>
        <taxon>Spiralia</taxon>
        <taxon>Lophotrochozoa</taxon>
        <taxon>Annelida</taxon>
        <taxon>Polychaeta</taxon>
        <taxon>Sedentaria</taxon>
        <taxon>Canalipalpata</taxon>
        <taxon>Sabellida</taxon>
        <taxon>Oweniida</taxon>
        <taxon>Oweniidae</taxon>
        <taxon>Owenia</taxon>
    </lineage>
</organism>
<dbReference type="Proteomes" id="UP000749559">
    <property type="component" value="Unassembled WGS sequence"/>
</dbReference>
<keyword evidence="6" id="KW-1185">Reference proteome</keyword>
<dbReference type="PROSITE" id="PS50262">
    <property type="entry name" value="G_PROTEIN_RECEP_F1_2"/>
    <property type="match status" value="1"/>
</dbReference>
<dbReference type="InterPro" id="IPR052954">
    <property type="entry name" value="GPCR-Ligand_Int"/>
</dbReference>
<dbReference type="PANTHER" id="PTHR46641">
    <property type="entry name" value="FMRFAMIDE RECEPTOR-RELATED"/>
    <property type="match status" value="1"/>
</dbReference>
<evidence type="ECO:0000256" key="4">
    <source>
        <dbReference type="ARBA" id="ARBA00023136"/>
    </source>
</evidence>
<evidence type="ECO:0000313" key="5">
    <source>
        <dbReference type="EMBL" id="CAH1798281.1"/>
    </source>
</evidence>
<accession>A0A8J1XKL9</accession>
<dbReference type="SUPFAM" id="SSF81321">
    <property type="entry name" value="Family A G protein-coupled receptor-like"/>
    <property type="match status" value="1"/>
</dbReference>
<evidence type="ECO:0000256" key="2">
    <source>
        <dbReference type="ARBA" id="ARBA00022692"/>
    </source>
</evidence>
<keyword evidence="3" id="KW-1133">Transmembrane helix</keyword>
<evidence type="ECO:0000256" key="3">
    <source>
        <dbReference type="ARBA" id="ARBA00022989"/>
    </source>
</evidence>
<proteinExistence type="predicted"/>
<dbReference type="InterPro" id="IPR000276">
    <property type="entry name" value="GPCR_Rhodpsn"/>
</dbReference>
<sequence>MATNASTVPIGWTNLTRIDVAMDRHFRHVDDQRLWLFGAPVVLVLGTIGNLLCIAVLLRKKLRAQSWCWYLIALAVVDLVALYTTTLDWWIRSLTGVYIGQISPGTCILEIFLTFLADHFSAWILVAVACERVFYIYFPVQSKGMCTRKCSFIVIAVIGFVLILLNLHIIWSADLKERHGAWSCFLNKEFSLSWSWIDMCFASLFPFVAMAMANGFLIKKLSKLKTSPNGNMRSKNRQLIVMILTVTVAFVLLTLPLQITIVVLIAQTKIDPDDTETINKMHSAVRGAQFIHQFNSVINFVLYYASNSRFRKELKDWWCSSSSTYHSRTNRDT</sequence>
<dbReference type="PRINTS" id="PR00237">
    <property type="entry name" value="GPCRRHODOPSN"/>
</dbReference>
<reference evidence="5" key="1">
    <citation type="submission" date="2022-03" db="EMBL/GenBank/DDBJ databases">
        <authorList>
            <person name="Martin C."/>
        </authorList>
    </citation>
    <scope>NUCLEOTIDE SEQUENCE</scope>
</reference>
<comment type="caution">
    <text evidence="5">The sequence shown here is derived from an EMBL/GenBank/DDBJ whole genome shotgun (WGS) entry which is preliminary data.</text>
</comment>
<dbReference type="SMART" id="SM01381">
    <property type="entry name" value="7TM_GPCR_Srsx"/>
    <property type="match status" value="1"/>
</dbReference>
<dbReference type="Pfam" id="PF00001">
    <property type="entry name" value="7tm_1"/>
    <property type="match status" value="1"/>
</dbReference>
<dbReference type="EMBL" id="CAIIXF020000011">
    <property type="protein sequence ID" value="CAH1798281.1"/>
    <property type="molecule type" value="Genomic_DNA"/>
</dbReference>
<dbReference type="GO" id="GO:0016020">
    <property type="term" value="C:membrane"/>
    <property type="evidence" value="ECO:0007669"/>
    <property type="project" value="UniProtKB-SubCell"/>
</dbReference>
<dbReference type="AlphaFoldDB" id="A0A8J1XKL9"/>
<gene>
    <name evidence="5" type="ORF">OFUS_LOCUS22441</name>
</gene>
<protein>
    <submittedName>
        <fullName evidence="5">Uncharacterized protein</fullName>
    </submittedName>
</protein>
<evidence type="ECO:0000313" key="6">
    <source>
        <dbReference type="Proteomes" id="UP000749559"/>
    </source>
</evidence>
<evidence type="ECO:0000256" key="1">
    <source>
        <dbReference type="ARBA" id="ARBA00004370"/>
    </source>
</evidence>
<comment type="subcellular location">
    <subcellularLocation>
        <location evidence="1">Membrane</location>
    </subcellularLocation>
</comment>